<comment type="pathway">
    <text evidence="2">Siderophore biosynthesis.</text>
</comment>
<keyword evidence="6" id="KW-0285">Flavoprotein</keyword>
<comment type="catalytic activity">
    <reaction evidence="10">
        <text>L-ornithine + NADPH + O2 = N(5)-hydroxy-L-ornithine + NADP(+) + H2O</text>
        <dbReference type="Rhea" id="RHEA:41508"/>
        <dbReference type="ChEBI" id="CHEBI:15377"/>
        <dbReference type="ChEBI" id="CHEBI:15379"/>
        <dbReference type="ChEBI" id="CHEBI:46911"/>
        <dbReference type="ChEBI" id="CHEBI:57783"/>
        <dbReference type="ChEBI" id="CHEBI:58349"/>
        <dbReference type="ChEBI" id="CHEBI:78275"/>
        <dbReference type="EC" id="1.14.13.196"/>
    </reaction>
</comment>
<comment type="similarity">
    <text evidence="4">Belongs to the FAD-binding monooxygenase family.</text>
</comment>
<dbReference type="InterPro" id="IPR051209">
    <property type="entry name" value="FAD-bind_Monooxygenase_sf"/>
</dbReference>
<dbReference type="PANTHER" id="PTHR42877:SF4">
    <property type="entry name" value="FAD_NAD(P)-BINDING DOMAIN-CONTAINING PROTEIN-RELATED"/>
    <property type="match status" value="1"/>
</dbReference>
<dbReference type="InterPro" id="IPR036188">
    <property type="entry name" value="FAD/NAD-bd_sf"/>
</dbReference>
<evidence type="ECO:0000256" key="10">
    <source>
        <dbReference type="ARBA" id="ARBA00047598"/>
    </source>
</evidence>
<evidence type="ECO:0000256" key="9">
    <source>
        <dbReference type="ARBA" id="ARBA00023002"/>
    </source>
</evidence>
<keyword evidence="8" id="KW-0521">NADP</keyword>
<evidence type="ECO:0000256" key="5">
    <source>
        <dbReference type="ARBA" id="ARBA00012881"/>
    </source>
</evidence>
<evidence type="ECO:0000256" key="3">
    <source>
        <dbReference type="ARBA" id="ARBA00007588"/>
    </source>
</evidence>
<evidence type="ECO:0000256" key="1">
    <source>
        <dbReference type="ARBA" id="ARBA00001974"/>
    </source>
</evidence>
<dbReference type="EC" id="1.14.13.196" evidence="5"/>
<dbReference type="OrthoDB" id="74360at2759"/>
<evidence type="ECO:0000256" key="6">
    <source>
        <dbReference type="ARBA" id="ARBA00022630"/>
    </source>
</evidence>
<reference evidence="12 13" key="1">
    <citation type="journal article" date="2020" name="ISME J.">
        <title>Uncovering the hidden diversity of litter-decomposition mechanisms in mushroom-forming fungi.</title>
        <authorList>
            <person name="Floudas D."/>
            <person name="Bentzer J."/>
            <person name="Ahren D."/>
            <person name="Johansson T."/>
            <person name="Persson P."/>
            <person name="Tunlid A."/>
        </authorList>
    </citation>
    <scope>NUCLEOTIDE SEQUENCE [LARGE SCALE GENOMIC DNA]</scope>
    <source>
        <strain evidence="12 13">CBS 661.87</strain>
    </source>
</reference>
<comment type="similarity">
    <text evidence="3">Belongs to the lysine N(6)-hydroxylase/L-ornithine N(5)-oxygenase family.</text>
</comment>
<dbReference type="EMBL" id="JAACJP010000012">
    <property type="protein sequence ID" value="KAF5381017.1"/>
    <property type="molecule type" value="Genomic_DNA"/>
</dbReference>
<organism evidence="12 13">
    <name type="scientific">Tricholomella constricta</name>
    <dbReference type="NCBI Taxonomy" id="117010"/>
    <lineage>
        <taxon>Eukaryota</taxon>
        <taxon>Fungi</taxon>
        <taxon>Dikarya</taxon>
        <taxon>Basidiomycota</taxon>
        <taxon>Agaricomycotina</taxon>
        <taxon>Agaricomycetes</taxon>
        <taxon>Agaricomycetidae</taxon>
        <taxon>Agaricales</taxon>
        <taxon>Tricholomatineae</taxon>
        <taxon>Lyophyllaceae</taxon>
        <taxon>Tricholomella</taxon>
    </lineage>
</organism>
<comment type="caution">
    <text evidence="12">The sequence shown here is derived from an EMBL/GenBank/DDBJ whole genome shotgun (WGS) entry which is preliminary data.</text>
</comment>
<proteinExistence type="inferred from homology"/>
<evidence type="ECO:0000313" key="12">
    <source>
        <dbReference type="EMBL" id="KAF5381017.1"/>
    </source>
</evidence>
<evidence type="ECO:0000256" key="11">
    <source>
        <dbReference type="ARBA" id="ARBA00049248"/>
    </source>
</evidence>
<evidence type="ECO:0000256" key="8">
    <source>
        <dbReference type="ARBA" id="ARBA00022857"/>
    </source>
</evidence>
<dbReference type="InterPro" id="IPR025700">
    <property type="entry name" value="Lys/Orn_oxygenase"/>
</dbReference>
<dbReference type="Pfam" id="PF13450">
    <property type="entry name" value="NAD_binding_8"/>
    <property type="match status" value="1"/>
</dbReference>
<dbReference type="PANTHER" id="PTHR42877">
    <property type="entry name" value="L-ORNITHINE N(5)-MONOOXYGENASE-RELATED"/>
    <property type="match status" value="1"/>
</dbReference>
<dbReference type="SUPFAM" id="SSF51905">
    <property type="entry name" value="FAD/NAD(P)-binding domain"/>
    <property type="match status" value="2"/>
</dbReference>
<sequence length="548" mass="61608">MASPDRKGTPRVIIVGAGLAGISTAIQLKKQLGFENFTIYEKADAVGGTWRDNTYPGCGSDVPGHWYSLSTDLNPNWSSYFVNQPEIRAYWEELFYKYDFLSHTKLGHRVVSAEWDSDAQLYRVVVKETSTGKKTETEAEIMIYAIGGFMSPLFPKDITGVGKFRGLAWHSARWRHDVDLKGKRVGVIGNGCSAAQFVPIISADPSTQVINFCRTPQWYAPRGNFKYPRWLQWIFGHVPLVMRWYRNWIMARSDIMFLIFRKDNRLLVAIAQRVLSRYIKQMAPKDQVAQLTPSYAPGCKRIIVDPGYLEALNRPNVTLSWESIKGVVEDGVELKSGEIVPLDVIIFGTGYSLEPVDLSVRGSKKTTIHEYFKEQGGATAYLGTCMPGFPNCFTLLGPNVASGHASVIFSQESQIGLAIQLIKPIIDGKAKSFEVRDEATDKYNTWLQKRLGRSVWTDCNSYYQVGGQKQTKIIATFPGPVGLFWWLTRRARWSDFIGVGAEAWEKQRGRDTLKKRGLLVGLLSLAAGLGLLLEGQRVVERILWLVVD</sequence>
<protein>
    <recommendedName>
        <fullName evidence="5">L-ornithine N(5)-monooxygenase [NAD(P)H]</fullName>
        <ecNumber evidence="5">1.14.13.196</ecNumber>
    </recommendedName>
</protein>
<name>A0A8H5HCY1_9AGAR</name>
<evidence type="ECO:0000313" key="13">
    <source>
        <dbReference type="Proteomes" id="UP000565441"/>
    </source>
</evidence>
<comment type="catalytic activity">
    <reaction evidence="11">
        <text>L-ornithine + NADH + O2 = N(5)-hydroxy-L-ornithine + NAD(+) + H2O</text>
        <dbReference type="Rhea" id="RHEA:41512"/>
        <dbReference type="ChEBI" id="CHEBI:15377"/>
        <dbReference type="ChEBI" id="CHEBI:15379"/>
        <dbReference type="ChEBI" id="CHEBI:46911"/>
        <dbReference type="ChEBI" id="CHEBI:57540"/>
        <dbReference type="ChEBI" id="CHEBI:57945"/>
        <dbReference type="ChEBI" id="CHEBI:78275"/>
        <dbReference type="EC" id="1.14.13.196"/>
    </reaction>
</comment>
<gene>
    <name evidence="12" type="ORF">D9615_004056</name>
</gene>
<dbReference type="AlphaFoldDB" id="A0A8H5HCY1"/>
<evidence type="ECO:0000256" key="2">
    <source>
        <dbReference type="ARBA" id="ARBA00004924"/>
    </source>
</evidence>
<evidence type="ECO:0000256" key="7">
    <source>
        <dbReference type="ARBA" id="ARBA00022827"/>
    </source>
</evidence>
<dbReference type="Pfam" id="PF13434">
    <property type="entry name" value="Lys_Orn_oxgnase"/>
    <property type="match status" value="1"/>
</dbReference>
<keyword evidence="7" id="KW-0274">FAD</keyword>
<evidence type="ECO:0000256" key="4">
    <source>
        <dbReference type="ARBA" id="ARBA00010139"/>
    </source>
</evidence>
<keyword evidence="13" id="KW-1185">Reference proteome</keyword>
<comment type="cofactor">
    <cofactor evidence="1">
        <name>FAD</name>
        <dbReference type="ChEBI" id="CHEBI:57692"/>
    </cofactor>
</comment>
<dbReference type="Proteomes" id="UP000565441">
    <property type="component" value="Unassembled WGS sequence"/>
</dbReference>
<keyword evidence="9" id="KW-0560">Oxidoreductase</keyword>
<dbReference type="GO" id="GO:0016491">
    <property type="term" value="F:oxidoreductase activity"/>
    <property type="evidence" value="ECO:0007669"/>
    <property type="project" value="UniProtKB-KW"/>
</dbReference>
<accession>A0A8H5HCY1</accession>
<dbReference type="Gene3D" id="3.50.50.60">
    <property type="entry name" value="FAD/NAD(P)-binding domain"/>
    <property type="match status" value="2"/>
</dbReference>